<evidence type="ECO:0000313" key="2">
    <source>
        <dbReference type="Proteomes" id="UP000481109"/>
    </source>
</evidence>
<dbReference type="NCBIfam" id="NF047389">
    <property type="entry name" value="ATPase_Sll1717"/>
    <property type="match status" value="1"/>
</dbReference>
<dbReference type="RefSeq" id="WP_165330487.1">
    <property type="nucleotide sequence ID" value="NZ_JAAKZW010000007.1"/>
</dbReference>
<sequence length="636" mass="69227">MTEPSVVERLYFGHDEAEQDMANGLLRAGFLQTAAYDAAVSGRKMLIIGRKGSGKSAICVHLGAEGGHAGASVTITPDDAAGDEIRRFELQGLTGDTAKSLIWRYVFAVHAARHLTSHAREAHGRREPDSVKDLRKFLRDNGELPGTRLADFAAQGRERLQTNGLQLGAFGFQIGVDLGHTATEGARAGRQLDVLEDHVALAFRDLGCAAAHPPLLLLVDQLEKVWSGQADANSMVIGLLLAAKDVAVKYPGAVRCLVFLRSDIYDSLTFGEGDKFRSYEMRIDWPVPQLRRLALSRAQATAGPGLDETQLWQQIFPRRVEGEETASYLFTRALPRPRDAIQYLNLCRDRAVHNGRTQITEGDVVEAGRQFSVWKLQDLAQEYLVAHPFLEPLLGLFANGGYVVTRAAVASLLAQARGDLERRYPAYTESFTPEAVVDILHTVGFLGVRRGDEVVYAGGFDRPLQADEREFRIHPCFREALRARDAVPITPYNPALRVHALAGGLTPPRRDFDLLRAVVNSCDRILRLIARAHGLPADTRQDLAQQVQRLRMETADALDDPTGPAAAPLQDAEGHAAGAVTHLRAWATTLRGSGLEDHGEELGAQAVSRELNTQATGLFARLGGFNAGTGQGGSSA</sequence>
<dbReference type="EMBL" id="JAAKZW010000007">
    <property type="protein sequence ID" value="NGO74970.1"/>
    <property type="molecule type" value="Genomic_DNA"/>
</dbReference>
<gene>
    <name evidence="1" type="ORF">G6045_04600</name>
</gene>
<keyword evidence="2" id="KW-1185">Reference proteome</keyword>
<proteinExistence type="predicted"/>
<protein>
    <submittedName>
        <fullName evidence="1">Uncharacterized protein</fullName>
    </submittedName>
</protein>
<name>A0A6G4XDP0_9ACTN</name>
<organism evidence="1 2">
    <name type="scientific">Streptomyces mesophilus</name>
    <dbReference type="NCBI Taxonomy" id="1775132"/>
    <lineage>
        <taxon>Bacteria</taxon>
        <taxon>Bacillati</taxon>
        <taxon>Actinomycetota</taxon>
        <taxon>Actinomycetes</taxon>
        <taxon>Kitasatosporales</taxon>
        <taxon>Streptomycetaceae</taxon>
        <taxon>Streptomyces</taxon>
    </lineage>
</organism>
<dbReference type="InterPro" id="IPR059206">
    <property type="entry name" value="Sll1717-like"/>
</dbReference>
<accession>A0A6G4XDP0</accession>
<dbReference type="Proteomes" id="UP000481109">
    <property type="component" value="Unassembled WGS sequence"/>
</dbReference>
<reference evidence="1 2" key="1">
    <citation type="submission" date="2020-02" db="EMBL/GenBank/DDBJ databases">
        <title>Whole-genome analyses of novel actinobacteria.</title>
        <authorList>
            <person name="Sahin N."/>
            <person name="Tokatli A."/>
        </authorList>
    </citation>
    <scope>NUCLEOTIDE SEQUENCE [LARGE SCALE GENOMIC DNA]</scope>
    <source>
        <strain evidence="1 2">YC504</strain>
    </source>
</reference>
<dbReference type="AlphaFoldDB" id="A0A6G4XDP0"/>
<evidence type="ECO:0000313" key="1">
    <source>
        <dbReference type="EMBL" id="NGO74970.1"/>
    </source>
</evidence>
<comment type="caution">
    <text evidence="1">The sequence shown here is derived from an EMBL/GenBank/DDBJ whole genome shotgun (WGS) entry which is preliminary data.</text>
</comment>